<comment type="caution">
    <text evidence="2">The sequence shown here is derived from an EMBL/GenBank/DDBJ whole genome shotgun (WGS) entry which is preliminary data.</text>
</comment>
<accession>A0A0G0TB70</accession>
<sequence>MASLEEKAIQAALSGAWHDAVLLNEQYLLEHPNHIDAMNRLAYAYSQSGRYDDACKIYEKILLTEPYNPIAQKNLSRCKYYSRNPVEDTATINTQSKVHISPSLFVSDAQKTRIVHLVNPAPHTVLRTICVGEIVFPYRKGFELHIRNSDEMYLGTLPDDVGRKLMALFNREDSCECFVKDIQESTITIFIKWQE</sequence>
<dbReference type="SUPFAM" id="SSF48452">
    <property type="entry name" value="TPR-like"/>
    <property type="match status" value="1"/>
</dbReference>
<evidence type="ECO:0000256" key="1">
    <source>
        <dbReference type="PROSITE-ProRule" id="PRU00339"/>
    </source>
</evidence>
<dbReference type="InterPro" id="IPR011990">
    <property type="entry name" value="TPR-like_helical_dom_sf"/>
</dbReference>
<gene>
    <name evidence="2" type="ORF">UU14_C0012G0016</name>
</gene>
<feature type="repeat" description="TPR" evidence="1">
    <location>
        <begin position="35"/>
        <end position="68"/>
    </location>
</feature>
<reference evidence="2 3" key="1">
    <citation type="journal article" date="2015" name="Nature">
        <title>rRNA introns, odd ribosomes, and small enigmatic genomes across a large radiation of phyla.</title>
        <authorList>
            <person name="Brown C.T."/>
            <person name="Hug L.A."/>
            <person name="Thomas B.C."/>
            <person name="Sharon I."/>
            <person name="Castelle C.J."/>
            <person name="Singh A."/>
            <person name="Wilkins M.J."/>
            <person name="Williams K.H."/>
            <person name="Banfield J.F."/>
        </authorList>
    </citation>
    <scope>NUCLEOTIDE SEQUENCE [LARGE SCALE GENOMIC DNA]</scope>
</reference>
<dbReference type="PROSITE" id="PS50005">
    <property type="entry name" value="TPR"/>
    <property type="match status" value="1"/>
</dbReference>
<keyword evidence="1" id="KW-0802">TPR repeat</keyword>
<dbReference type="EMBL" id="LBZM01000012">
    <property type="protein sequence ID" value="KKR72076.1"/>
    <property type="molecule type" value="Genomic_DNA"/>
</dbReference>
<dbReference type="AlphaFoldDB" id="A0A0G0TB70"/>
<dbReference type="Pfam" id="PF14559">
    <property type="entry name" value="TPR_19"/>
    <property type="match status" value="1"/>
</dbReference>
<dbReference type="Proteomes" id="UP000034664">
    <property type="component" value="Unassembled WGS sequence"/>
</dbReference>
<dbReference type="Gene3D" id="1.25.40.10">
    <property type="entry name" value="Tetratricopeptide repeat domain"/>
    <property type="match status" value="1"/>
</dbReference>
<name>A0A0G0TB70_9BACT</name>
<organism evidence="2 3">
    <name type="scientific">Candidatus Roizmanbacteria bacterium GW2011_GWB1_40_7</name>
    <dbReference type="NCBI Taxonomy" id="1618482"/>
    <lineage>
        <taxon>Bacteria</taxon>
        <taxon>Candidatus Roizmaniibacteriota</taxon>
    </lineage>
</organism>
<protein>
    <submittedName>
        <fullName evidence="2">Tetratricopeptide TPR_2 repeat protein</fullName>
    </submittedName>
</protein>
<evidence type="ECO:0000313" key="3">
    <source>
        <dbReference type="Proteomes" id="UP000034664"/>
    </source>
</evidence>
<proteinExistence type="predicted"/>
<evidence type="ECO:0000313" key="2">
    <source>
        <dbReference type="EMBL" id="KKR72076.1"/>
    </source>
</evidence>
<dbReference type="InterPro" id="IPR019734">
    <property type="entry name" value="TPR_rpt"/>
</dbReference>